<dbReference type="EMBL" id="FOVM01000008">
    <property type="protein sequence ID" value="SFN94199.1"/>
    <property type="molecule type" value="Genomic_DNA"/>
</dbReference>
<evidence type="ECO:0000256" key="2">
    <source>
        <dbReference type="ARBA" id="ARBA00022679"/>
    </source>
</evidence>
<evidence type="ECO:0000256" key="9">
    <source>
        <dbReference type="SAM" id="MobiDB-lite"/>
    </source>
</evidence>
<evidence type="ECO:0000256" key="3">
    <source>
        <dbReference type="ARBA" id="ARBA00022723"/>
    </source>
</evidence>
<keyword evidence="2 8" id="KW-0808">Transferase</keyword>
<keyword evidence="12" id="KW-1185">Reference proteome</keyword>
<comment type="function">
    <text evidence="8">Transfers the 4'-phosphopantetheine moiety from coenzyme A to a Ser of acyl-carrier-protein.</text>
</comment>
<keyword evidence="3 8" id="KW-0479">Metal-binding</keyword>
<keyword evidence="5 8" id="KW-0460">Magnesium</keyword>
<dbReference type="GO" id="GO:0005737">
    <property type="term" value="C:cytoplasm"/>
    <property type="evidence" value="ECO:0007669"/>
    <property type="project" value="UniProtKB-SubCell"/>
</dbReference>
<dbReference type="AlphaFoldDB" id="A0A1I5D4P0"/>
<dbReference type="NCBIfam" id="TIGR00516">
    <property type="entry name" value="acpS"/>
    <property type="match status" value="1"/>
</dbReference>
<protein>
    <recommendedName>
        <fullName evidence="8">Holo-[acyl-carrier-protein] synthase</fullName>
        <shortName evidence="8">Holo-ACP synthase</shortName>
        <ecNumber evidence="8">2.7.8.7</ecNumber>
    </recommendedName>
    <alternativeName>
        <fullName evidence="8">4'-phosphopantetheinyl transferase AcpS</fullName>
    </alternativeName>
</protein>
<evidence type="ECO:0000256" key="5">
    <source>
        <dbReference type="ARBA" id="ARBA00022842"/>
    </source>
</evidence>
<feature type="domain" description="4'-phosphopantetheinyl transferase" evidence="10">
    <location>
        <begin position="47"/>
        <end position="130"/>
    </location>
</feature>
<evidence type="ECO:0000256" key="7">
    <source>
        <dbReference type="ARBA" id="ARBA00023160"/>
    </source>
</evidence>
<dbReference type="InterPro" id="IPR008278">
    <property type="entry name" value="4-PPantetheinyl_Trfase_dom"/>
</dbReference>
<name>A0A1I5D4P0_9MICO</name>
<evidence type="ECO:0000256" key="8">
    <source>
        <dbReference type="HAMAP-Rule" id="MF_00101"/>
    </source>
</evidence>
<comment type="cofactor">
    <cofactor evidence="8">
        <name>Mg(2+)</name>
        <dbReference type="ChEBI" id="CHEBI:18420"/>
    </cofactor>
</comment>
<dbReference type="STRING" id="995034.SAMN05216219_2728"/>
<dbReference type="Proteomes" id="UP000198867">
    <property type="component" value="Unassembled WGS sequence"/>
</dbReference>
<dbReference type="InterPro" id="IPR002582">
    <property type="entry name" value="ACPS"/>
</dbReference>
<evidence type="ECO:0000256" key="6">
    <source>
        <dbReference type="ARBA" id="ARBA00023098"/>
    </source>
</evidence>
<keyword evidence="1 8" id="KW-0444">Lipid biosynthesis</keyword>
<feature type="binding site" evidence="8">
    <location>
        <position position="93"/>
    </location>
    <ligand>
        <name>Mg(2+)</name>
        <dbReference type="ChEBI" id="CHEBI:18420"/>
    </ligand>
</feature>
<dbReference type="GO" id="GO:0006633">
    <property type="term" value="P:fatty acid biosynthetic process"/>
    <property type="evidence" value="ECO:0007669"/>
    <property type="project" value="UniProtKB-UniRule"/>
</dbReference>
<evidence type="ECO:0000256" key="4">
    <source>
        <dbReference type="ARBA" id="ARBA00022832"/>
    </source>
</evidence>
<keyword evidence="8" id="KW-0963">Cytoplasm</keyword>
<accession>A0A1I5D4P0</accession>
<evidence type="ECO:0000259" key="10">
    <source>
        <dbReference type="Pfam" id="PF01648"/>
    </source>
</evidence>
<dbReference type="HAMAP" id="MF_00101">
    <property type="entry name" value="AcpS"/>
    <property type="match status" value="1"/>
</dbReference>
<dbReference type="InterPro" id="IPR037143">
    <property type="entry name" value="4-PPantetheinyl_Trfase_dom_sf"/>
</dbReference>
<feature type="region of interest" description="Disordered" evidence="9">
    <location>
        <begin position="1"/>
        <end position="40"/>
    </location>
</feature>
<evidence type="ECO:0000256" key="1">
    <source>
        <dbReference type="ARBA" id="ARBA00022516"/>
    </source>
</evidence>
<feature type="compositionally biased region" description="Polar residues" evidence="9">
    <location>
        <begin position="1"/>
        <end position="35"/>
    </location>
</feature>
<dbReference type="Pfam" id="PF01648">
    <property type="entry name" value="ACPS"/>
    <property type="match status" value="1"/>
</dbReference>
<keyword evidence="4 8" id="KW-0276">Fatty acid metabolism</keyword>
<proteinExistence type="inferred from homology"/>
<dbReference type="GO" id="GO:0008897">
    <property type="term" value="F:holo-[acyl-carrier-protein] synthase activity"/>
    <property type="evidence" value="ECO:0007669"/>
    <property type="project" value="UniProtKB-UniRule"/>
</dbReference>
<reference evidence="12" key="1">
    <citation type="submission" date="2016-10" db="EMBL/GenBank/DDBJ databases">
        <authorList>
            <person name="Varghese N."/>
            <person name="Submissions S."/>
        </authorList>
    </citation>
    <scope>NUCLEOTIDE SEQUENCE [LARGE SCALE GENOMIC DNA]</scope>
    <source>
        <strain evidence="12">CGMCC 1.11101</strain>
    </source>
</reference>
<dbReference type="GO" id="GO:0000287">
    <property type="term" value="F:magnesium ion binding"/>
    <property type="evidence" value="ECO:0007669"/>
    <property type="project" value="UniProtKB-UniRule"/>
</dbReference>
<dbReference type="Gene3D" id="3.90.470.20">
    <property type="entry name" value="4'-phosphopantetheinyl transferase domain"/>
    <property type="match status" value="1"/>
</dbReference>
<comment type="similarity">
    <text evidence="8">Belongs to the P-Pant transferase superfamily. AcpS family.</text>
</comment>
<gene>
    <name evidence="8" type="primary">acpS</name>
    <name evidence="11" type="ORF">SAMN05216219_2728</name>
</gene>
<comment type="catalytic activity">
    <reaction evidence="8">
        <text>apo-[ACP] + CoA = holo-[ACP] + adenosine 3',5'-bisphosphate + H(+)</text>
        <dbReference type="Rhea" id="RHEA:12068"/>
        <dbReference type="Rhea" id="RHEA-COMP:9685"/>
        <dbReference type="Rhea" id="RHEA-COMP:9690"/>
        <dbReference type="ChEBI" id="CHEBI:15378"/>
        <dbReference type="ChEBI" id="CHEBI:29999"/>
        <dbReference type="ChEBI" id="CHEBI:57287"/>
        <dbReference type="ChEBI" id="CHEBI:58343"/>
        <dbReference type="ChEBI" id="CHEBI:64479"/>
        <dbReference type="EC" id="2.7.8.7"/>
    </reaction>
</comment>
<keyword evidence="7 8" id="KW-0275">Fatty acid biosynthesis</keyword>
<evidence type="ECO:0000313" key="11">
    <source>
        <dbReference type="EMBL" id="SFN94199.1"/>
    </source>
</evidence>
<keyword evidence="6 8" id="KW-0443">Lipid metabolism</keyword>
<organism evidence="11 12">
    <name type="scientific">Mycetocola miduiensis</name>
    <dbReference type="NCBI Taxonomy" id="995034"/>
    <lineage>
        <taxon>Bacteria</taxon>
        <taxon>Bacillati</taxon>
        <taxon>Actinomycetota</taxon>
        <taxon>Actinomycetes</taxon>
        <taxon>Micrococcales</taxon>
        <taxon>Microbacteriaceae</taxon>
        <taxon>Mycetocola</taxon>
    </lineage>
</organism>
<comment type="subcellular location">
    <subcellularLocation>
        <location evidence="8">Cytoplasm</location>
    </subcellularLocation>
</comment>
<dbReference type="EC" id="2.7.8.7" evidence="8"/>
<sequence>MQRGSTSTSHATWPSPSQSNKHSQLSTKAQSSNQTGEKERQNSVIVGIGVDLVDLARFERAVDRTPRLRDRLFAASELDKPLRSLAGRFAAKEALIKALGSSDGVHWLEITVTNNAQGDPRFDLTGETAAVVAARGITSLHLSMSHDAGAAIAFVVAERADDAVPSGMDDA</sequence>
<dbReference type="NCBIfam" id="NF000832">
    <property type="entry name" value="PRK00070.3-2"/>
    <property type="match status" value="1"/>
</dbReference>
<dbReference type="InterPro" id="IPR004568">
    <property type="entry name" value="Ppantetheine-prot_Trfase_dom"/>
</dbReference>
<dbReference type="NCBIfam" id="TIGR00556">
    <property type="entry name" value="pantethn_trn"/>
    <property type="match status" value="1"/>
</dbReference>
<dbReference type="SUPFAM" id="SSF56214">
    <property type="entry name" value="4'-phosphopantetheinyl transferase"/>
    <property type="match status" value="1"/>
</dbReference>
<evidence type="ECO:0000313" key="12">
    <source>
        <dbReference type="Proteomes" id="UP000198867"/>
    </source>
</evidence>
<feature type="binding site" evidence="8">
    <location>
        <position position="51"/>
    </location>
    <ligand>
        <name>Mg(2+)</name>
        <dbReference type="ChEBI" id="CHEBI:18420"/>
    </ligand>
</feature>